<accession>A0A8H3GQP4</accession>
<evidence type="ECO:0000256" key="1">
    <source>
        <dbReference type="SAM" id="Phobius"/>
    </source>
</evidence>
<organism evidence="2 3">
    <name type="scientific">Rhizoctonia solani</name>
    <dbReference type="NCBI Taxonomy" id="456999"/>
    <lineage>
        <taxon>Eukaryota</taxon>
        <taxon>Fungi</taxon>
        <taxon>Dikarya</taxon>
        <taxon>Basidiomycota</taxon>
        <taxon>Agaricomycotina</taxon>
        <taxon>Agaricomycetes</taxon>
        <taxon>Cantharellales</taxon>
        <taxon>Ceratobasidiaceae</taxon>
        <taxon>Rhizoctonia</taxon>
    </lineage>
</organism>
<evidence type="ECO:0000313" key="3">
    <source>
        <dbReference type="Proteomes" id="UP000663846"/>
    </source>
</evidence>
<evidence type="ECO:0000313" key="2">
    <source>
        <dbReference type="EMBL" id="CAE6467633.1"/>
    </source>
</evidence>
<feature type="transmembrane region" description="Helical" evidence="1">
    <location>
        <begin position="122"/>
        <end position="140"/>
    </location>
</feature>
<protein>
    <submittedName>
        <fullName evidence="2">Uncharacterized protein</fullName>
    </submittedName>
</protein>
<comment type="caution">
    <text evidence="2">The sequence shown here is derived from an EMBL/GenBank/DDBJ whole genome shotgun (WGS) entry which is preliminary data.</text>
</comment>
<dbReference type="Proteomes" id="UP000663846">
    <property type="component" value="Unassembled WGS sequence"/>
</dbReference>
<keyword evidence="1" id="KW-1133">Transmembrane helix</keyword>
<proteinExistence type="predicted"/>
<gene>
    <name evidence="2" type="ORF">RDB_LOCUS169749</name>
</gene>
<dbReference type="EMBL" id="CAJMWS010000890">
    <property type="protein sequence ID" value="CAE6467633.1"/>
    <property type="molecule type" value="Genomic_DNA"/>
</dbReference>
<feature type="transmembrane region" description="Helical" evidence="1">
    <location>
        <begin position="97"/>
        <end position="116"/>
    </location>
</feature>
<reference evidence="2" key="1">
    <citation type="submission" date="2021-01" db="EMBL/GenBank/DDBJ databases">
        <authorList>
            <person name="Kaushik A."/>
        </authorList>
    </citation>
    <scope>NUCLEOTIDE SEQUENCE</scope>
    <source>
        <strain evidence="2">AG1-1C</strain>
    </source>
</reference>
<name>A0A8H3GQP4_9AGAM</name>
<feature type="transmembrane region" description="Helical" evidence="1">
    <location>
        <begin position="60"/>
        <end position="85"/>
    </location>
</feature>
<sequence>MVERVTSTCIYWIASPIYPRKPEAAERISPFSCIPQPTHIWKNYHEPQDWPGMYGLDDTFGATLIGIMLAAFAHGICTIQVYRYWNTYRQDSRFIRLYVLVLWLLDTFKGICIYHAQYSYTVTYYGNLQAMLSTTCFLALRTWNFARRMRPAQIPPIAIRALGLAIVRIPMAFSDYNRFCLFGSKGNTITHTTHFWGGGNHNGMEGKIFSSGGAIPMDGHRMARVGSCL</sequence>
<dbReference type="AlphaFoldDB" id="A0A8H3GQP4"/>
<keyword evidence="1" id="KW-0812">Transmembrane</keyword>
<keyword evidence="1" id="KW-0472">Membrane</keyword>